<dbReference type="GO" id="GO:0007059">
    <property type="term" value="P:chromosome segregation"/>
    <property type="evidence" value="ECO:0007669"/>
    <property type="project" value="TreeGrafter"/>
</dbReference>
<reference evidence="10" key="1">
    <citation type="journal article" date="2020" name="Nature">
        <title>Giant virus diversity and host interactions through global metagenomics.</title>
        <authorList>
            <person name="Schulz F."/>
            <person name="Roux S."/>
            <person name="Paez-Espino D."/>
            <person name="Jungbluth S."/>
            <person name="Walsh D.A."/>
            <person name="Denef V.J."/>
            <person name="McMahon K.D."/>
            <person name="Konstantinidis K.T."/>
            <person name="Eloe-Fadrosh E.A."/>
            <person name="Kyrpides N.C."/>
            <person name="Woyke T."/>
        </authorList>
    </citation>
    <scope>NUCLEOTIDE SEQUENCE</scope>
    <source>
        <strain evidence="10">GVMAG-M-3300023184-186</strain>
    </source>
</reference>
<dbReference type="SMART" id="SM00435">
    <property type="entry name" value="TOPEUc"/>
    <property type="match status" value="1"/>
</dbReference>
<dbReference type="InterPro" id="IPR011010">
    <property type="entry name" value="DNA_brk_join_enz"/>
</dbReference>
<evidence type="ECO:0000256" key="4">
    <source>
        <dbReference type="ARBA" id="ARBA00019632"/>
    </source>
</evidence>
<sequence>MSKHTSWKTFEHNGVMFPPAYIPNNIPILYNGQPIKLTPEQEEYACIFARYIGTDYYNKSVFKKNFFSDWKTLFPKDTPIKDIALCDFSKMRGYLDKKKEDQKLLSKEDKANIKLKKEKLSLKYKFATIDGKKQPIGNFMVEPPSIFIGRGSHPALGSIKWRVYPSDITLNLSKGVPIPIADPLSFDKNISPKLLKWNSIAHETNSFWIASWKDLITGKTKYVWLSDKSDIKASKDEAKFNIARELGKIIDKIRNKYKSDMESKDLAIRQVATAVYFIDIFALRVGNEKGEDEADTVGTVSLRVEHLQLLQNGKIQLDFLGKDSVRYINTFDVIPIVYQNLEKFIKSKSKGDNIFHAINTNDVNKYLKKFMKKLTARVFRTYNSSKLYQDVIFHASSPASSSRPNYNINKGFSNYKTTSNSSASKTKLTLSMVLKIINDANIAVAMLCNHQKNIGKGESTKDKINKIDKDSKNYKEKIKKIKDKEKSAHLALGTSKLNYIDPRITIAFLKLHKIDLNEYYNERELNKFKWATTIDKDFVF</sequence>
<accession>A0A6C0I1S5</accession>
<evidence type="ECO:0000313" key="10">
    <source>
        <dbReference type="EMBL" id="QHT86580.1"/>
    </source>
</evidence>
<keyword evidence="6" id="KW-0238">DNA-binding</keyword>
<dbReference type="Gene3D" id="1.10.132.10">
    <property type="match status" value="1"/>
</dbReference>
<dbReference type="Gene3D" id="2.170.11.10">
    <property type="entry name" value="DNA Topoisomerase I, domain 2"/>
    <property type="match status" value="1"/>
</dbReference>
<proteinExistence type="inferred from homology"/>
<dbReference type="InterPro" id="IPR013500">
    <property type="entry name" value="TopoI_cat_euk"/>
</dbReference>
<feature type="domain" description="DNA topoisomerase I eukaryotic-type" evidence="9">
    <location>
        <begin position="146"/>
        <end position="513"/>
    </location>
</feature>
<dbReference type="PRINTS" id="PR00416">
    <property type="entry name" value="EUTPISMRASEI"/>
</dbReference>
<keyword evidence="7" id="KW-0413">Isomerase</keyword>
<dbReference type="GO" id="GO:0006265">
    <property type="term" value="P:DNA topological change"/>
    <property type="evidence" value="ECO:0007669"/>
    <property type="project" value="InterPro"/>
</dbReference>
<dbReference type="EMBL" id="MN740072">
    <property type="protein sequence ID" value="QHT86580.1"/>
    <property type="molecule type" value="Genomic_DNA"/>
</dbReference>
<dbReference type="PANTHER" id="PTHR10290:SF3">
    <property type="entry name" value="DNA TOPOISOMERASE 1"/>
    <property type="match status" value="1"/>
</dbReference>
<dbReference type="EC" id="5.6.2.1" evidence="3"/>
<dbReference type="InterPro" id="IPR013030">
    <property type="entry name" value="DNA_topo_DNA_db_N_dom2"/>
</dbReference>
<dbReference type="InterPro" id="IPR008336">
    <property type="entry name" value="TopoI_DNA-bd_euk"/>
</dbReference>
<dbReference type="PANTHER" id="PTHR10290">
    <property type="entry name" value="DNA TOPOISOMERASE I"/>
    <property type="match status" value="1"/>
</dbReference>
<evidence type="ECO:0000256" key="1">
    <source>
        <dbReference type="ARBA" id="ARBA00000213"/>
    </source>
</evidence>
<dbReference type="GO" id="GO:0005694">
    <property type="term" value="C:chromosome"/>
    <property type="evidence" value="ECO:0007669"/>
    <property type="project" value="InterPro"/>
</dbReference>
<evidence type="ECO:0000256" key="7">
    <source>
        <dbReference type="ARBA" id="ARBA00023235"/>
    </source>
</evidence>
<evidence type="ECO:0000259" key="9">
    <source>
        <dbReference type="SMART" id="SM00435"/>
    </source>
</evidence>
<evidence type="ECO:0000256" key="6">
    <source>
        <dbReference type="ARBA" id="ARBA00023125"/>
    </source>
</evidence>
<dbReference type="Gene3D" id="3.90.15.10">
    <property type="entry name" value="Topoisomerase I, Chain A, domain 3"/>
    <property type="match status" value="1"/>
</dbReference>
<dbReference type="PROSITE" id="PS52038">
    <property type="entry name" value="TOPO_IB_2"/>
    <property type="match status" value="1"/>
</dbReference>
<dbReference type="InterPro" id="IPR001631">
    <property type="entry name" value="TopoI"/>
</dbReference>
<dbReference type="SUPFAM" id="SSF56741">
    <property type="entry name" value="Eukaryotic DNA topoisomerase I, N-terminal DNA-binding fragment"/>
    <property type="match status" value="1"/>
</dbReference>
<dbReference type="GO" id="GO:0006260">
    <property type="term" value="P:DNA replication"/>
    <property type="evidence" value="ECO:0007669"/>
    <property type="project" value="TreeGrafter"/>
</dbReference>
<dbReference type="GO" id="GO:0005730">
    <property type="term" value="C:nucleolus"/>
    <property type="evidence" value="ECO:0007669"/>
    <property type="project" value="TreeGrafter"/>
</dbReference>
<comment type="similarity">
    <text evidence="2">Belongs to the type IB topoisomerase family.</text>
</comment>
<dbReference type="InterPro" id="IPR036202">
    <property type="entry name" value="TopoI_DNA-bd_euk_N_sf"/>
</dbReference>
<dbReference type="GO" id="GO:0003917">
    <property type="term" value="F:DNA topoisomerase type I (single strand cut, ATP-independent) activity"/>
    <property type="evidence" value="ECO:0007669"/>
    <property type="project" value="UniProtKB-EC"/>
</dbReference>
<dbReference type="Pfam" id="PF02919">
    <property type="entry name" value="Topoisom_I_N"/>
    <property type="match status" value="1"/>
</dbReference>
<evidence type="ECO:0000256" key="5">
    <source>
        <dbReference type="ARBA" id="ARBA00023029"/>
    </source>
</evidence>
<evidence type="ECO:0000256" key="8">
    <source>
        <dbReference type="ARBA" id="ARBA00033297"/>
    </source>
</evidence>
<dbReference type="Pfam" id="PF01028">
    <property type="entry name" value="Topoisom_I"/>
    <property type="match status" value="1"/>
</dbReference>
<comment type="catalytic activity">
    <reaction evidence="1">
        <text>ATP-independent breakage of single-stranded DNA, followed by passage and rejoining.</text>
        <dbReference type="EC" id="5.6.2.1"/>
    </reaction>
</comment>
<dbReference type="GO" id="GO:0003677">
    <property type="term" value="F:DNA binding"/>
    <property type="evidence" value="ECO:0007669"/>
    <property type="project" value="UniProtKB-KW"/>
</dbReference>
<dbReference type="Gene3D" id="1.10.10.41">
    <property type="entry name" value="Yeast DNA topoisomerase - domain 1"/>
    <property type="match status" value="1"/>
</dbReference>
<dbReference type="SUPFAM" id="SSF56349">
    <property type="entry name" value="DNA breaking-rejoining enzymes"/>
    <property type="match status" value="1"/>
</dbReference>
<dbReference type="InterPro" id="IPR013034">
    <property type="entry name" value="DNA_topo_DNA_db_N_dom1"/>
</dbReference>
<organism evidence="10">
    <name type="scientific">viral metagenome</name>
    <dbReference type="NCBI Taxonomy" id="1070528"/>
    <lineage>
        <taxon>unclassified sequences</taxon>
        <taxon>metagenomes</taxon>
        <taxon>organismal metagenomes</taxon>
    </lineage>
</organism>
<evidence type="ECO:0000256" key="2">
    <source>
        <dbReference type="ARBA" id="ARBA00006645"/>
    </source>
</evidence>
<dbReference type="InterPro" id="IPR014711">
    <property type="entry name" value="TopoI_cat_a-hlx-sub_euk"/>
</dbReference>
<name>A0A6C0I1S5_9ZZZZ</name>
<protein>
    <recommendedName>
        <fullName evidence="4">DNA topoisomerase 1</fullName>
        <ecNumber evidence="3">5.6.2.1</ecNumber>
    </recommendedName>
    <alternativeName>
        <fullName evidence="8">DNA topoisomerase I</fullName>
    </alternativeName>
</protein>
<dbReference type="InterPro" id="IPR051062">
    <property type="entry name" value="Topoisomerase_IB"/>
</dbReference>
<dbReference type="InterPro" id="IPR013499">
    <property type="entry name" value="TopoI_euk"/>
</dbReference>
<dbReference type="AlphaFoldDB" id="A0A6C0I1S5"/>
<keyword evidence="5" id="KW-0799">Topoisomerase</keyword>
<evidence type="ECO:0000256" key="3">
    <source>
        <dbReference type="ARBA" id="ARBA00012891"/>
    </source>
</evidence>
<dbReference type="InterPro" id="IPR014727">
    <property type="entry name" value="TopoI_cat_a/b-sub_euk"/>
</dbReference>